<sequence>MTSGHDNKWQNQRGRLASGRMKVELRADVDSRSVALRARWEPEQPRAPSTKIIETTEQTIKETQSCALQSDLLSLFECPSHNSSLSGRVRDYRERERVSLGILQLHCAYLRELPPVPPGRIPERSRISDRSTISPPPPSKICALPSEISEGVVGLRPSPSDVRDSSTSRPGQFKHRAAKGHRLGDLAVAKVRSINPPTASYLRGRAKDATAILCCQSRATRGTDLTHGEGIPRIGTPNPLSCRDMLGKAESGLS</sequence>
<keyword evidence="3" id="KW-1185">Reference proteome</keyword>
<gene>
    <name evidence="2" type="ORF">R1flu_011208</name>
</gene>
<accession>A0ABD1Z7J0</accession>
<dbReference type="Proteomes" id="UP001605036">
    <property type="component" value="Unassembled WGS sequence"/>
</dbReference>
<dbReference type="AlphaFoldDB" id="A0ABD1Z7J0"/>
<feature type="region of interest" description="Disordered" evidence="1">
    <location>
        <begin position="153"/>
        <end position="172"/>
    </location>
</feature>
<evidence type="ECO:0000256" key="1">
    <source>
        <dbReference type="SAM" id="MobiDB-lite"/>
    </source>
</evidence>
<organism evidence="2 3">
    <name type="scientific">Riccia fluitans</name>
    <dbReference type="NCBI Taxonomy" id="41844"/>
    <lineage>
        <taxon>Eukaryota</taxon>
        <taxon>Viridiplantae</taxon>
        <taxon>Streptophyta</taxon>
        <taxon>Embryophyta</taxon>
        <taxon>Marchantiophyta</taxon>
        <taxon>Marchantiopsida</taxon>
        <taxon>Marchantiidae</taxon>
        <taxon>Marchantiales</taxon>
        <taxon>Ricciaceae</taxon>
        <taxon>Riccia</taxon>
    </lineage>
</organism>
<name>A0ABD1Z7J0_9MARC</name>
<evidence type="ECO:0000313" key="2">
    <source>
        <dbReference type="EMBL" id="KAL2643621.1"/>
    </source>
</evidence>
<feature type="region of interest" description="Disordered" evidence="1">
    <location>
        <begin position="225"/>
        <end position="254"/>
    </location>
</feature>
<proteinExistence type="predicted"/>
<evidence type="ECO:0000313" key="3">
    <source>
        <dbReference type="Proteomes" id="UP001605036"/>
    </source>
</evidence>
<dbReference type="EMBL" id="JBHFFA010000002">
    <property type="protein sequence ID" value="KAL2643621.1"/>
    <property type="molecule type" value="Genomic_DNA"/>
</dbReference>
<reference evidence="2 3" key="1">
    <citation type="submission" date="2024-09" db="EMBL/GenBank/DDBJ databases">
        <title>Chromosome-scale assembly of Riccia fluitans.</title>
        <authorList>
            <person name="Paukszto L."/>
            <person name="Sawicki J."/>
            <person name="Karawczyk K."/>
            <person name="Piernik-Szablinska J."/>
            <person name="Szczecinska M."/>
            <person name="Mazdziarz M."/>
        </authorList>
    </citation>
    <scope>NUCLEOTIDE SEQUENCE [LARGE SCALE GENOMIC DNA]</scope>
    <source>
        <strain evidence="2">Rf_01</strain>
        <tissue evidence="2">Aerial parts of the thallus</tissue>
    </source>
</reference>
<comment type="caution">
    <text evidence="2">The sequence shown here is derived from an EMBL/GenBank/DDBJ whole genome shotgun (WGS) entry which is preliminary data.</text>
</comment>
<protein>
    <submittedName>
        <fullName evidence="2">Uncharacterized protein</fullName>
    </submittedName>
</protein>